<dbReference type="Ensembl" id="ENSCPBT00000000938.1">
    <property type="protein sequence ID" value="ENSCPBP00000000750.1"/>
    <property type="gene ID" value="ENSCPBG00000000611.1"/>
</dbReference>
<keyword evidence="5" id="KW-0789">Thiol protease inhibitor</keyword>
<dbReference type="KEGG" id="cpic:101949838"/>
<dbReference type="Pfam" id="PF00031">
    <property type="entry name" value="Cystatin"/>
    <property type="match status" value="1"/>
</dbReference>
<keyword evidence="3" id="KW-0963">Cytoplasm</keyword>
<dbReference type="GeneTree" id="ENSGT00940000155717"/>
<accession>A0A8C3F080</accession>
<dbReference type="InterPro" id="IPR000010">
    <property type="entry name" value="Cystatin_dom"/>
</dbReference>
<dbReference type="CDD" id="cd00042">
    <property type="entry name" value="CY"/>
    <property type="match status" value="1"/>
</dbReference>
<dbReference type="GO" id="GO:0004869">
    <property type="term" value="F:cysteine-type endopeptidase inhibitor activity"/>
    <property type="evidence" value="ECO:0007669"/>
    <property type="project" value="UniProtKB-KW"/>
</dbReference>
<organism evidence="6 7">
    <name type="scientific">Chrysemys picta bellii</name>
    <name type="common">Western painted turtle</name>
    <name type="synonym">Emys bellii</name>
    <dbReference type="NCBI Taxonomy" id="8478"/>
    <lineage>
        <taxon>Eukaryota</taxon>
        <taxon>Metazoa</taxon>
        <taxon>Chordata</taxon>
        <taxon>Craniata</taxon>
        <taxon>Vertebrata</taxon>
        <taxon>Euteleostomi</taxon>
        <taxon>Archelosauria</taxon>
        <taxon>Testudinata</taxon>
        <taxon>Testudines</taxon>
        <taxon>Cryptodira</taxon>
        <taxon>Durocryptodira</taxon>
        <taxon>Testudinoidea</taxon>
        <taxon>Emydidae</taxon>
        <taxon>Chrysemys</taxon>
    </lineage>
</organism>
<dbReference type="GO" id="GO:0005829">
    <property type="term" value="C:cytosol"/>
    <property type="evidence" value="ECO:0007669"/>
    <property type="project" value="TreeGrafter"/>
</dbReference>
<evidence type="ECO:0000256" key="2">
    <source>
        <dbReference type="ARBA" id="ARBA00009403"/>
    </source>
</evidence>
<name>A0A8C3F080_CHRPI</name>
<dbReference type="SMART" id="SM00043">
    <property type="entry name" value="CY"/>
    <property type="match status" value="1"/>
</dbReference>
<dbReference type="OrthoDB" id="2429551at2759"/>
<dbReference type="PROSITE" id="PS00287">
    <property type="entry name" value="CYSTATIN"/>
    <property type="match status" value="1"/>
</dbReference>
<dbReference type="FunFam" id="3.10.450.10:FF:000001">
    <property type="entry name" value="Cystatin-A"/>
    <property type="match status" value="1"/>
</dbReference>
<sequence>MSSEVPGGWSETLPCLHIQEIANKVKPQLEEKDKKPYPVFVAIQYRTQLVAGTNYLIKVSVSKSNDECVHLRVFQSLPYKKEEPSLTRYETGKTRDDPLEPF</sequence>
<dbReference type="GeneID" id="101949838"/>
<dbReference type="Proteomes" id="UP000694380">
    <property type="component" value="Chromosome 1"/>
</dbReference>
<evidence type="ECO:0000256" key="4">
    <source>
        <dbReference type="ARBA" id="ARBA00022690"/>
    </source>
</evidence>
<dbReference type="AlphaFoldDB" id="A0A8C3F080"/>
<dbReference type="InterPro" id="IPR046350">
    <property type="entry name" value="Cystatin_sf"/>
</dbReference>
<evidence type="ECO:0000256" key="5">
    <source>
        <dbReference type="ARBA" id="ARBA00022704"/>
    </source>
</evidence>
<reference evidence="6" key="3">
    <citation type="submission" date="2025-09" db="UniProtKB">
        <authorList>
            <consortium name="Ensembl"/>
        </authorList>
    </citation>
    <scope>IDENTIFICATION</scope>
</reference>
<reference evidence="6" key="1">
    <citation type="journal article" date="2015" name="Genome Biol. Evol.">
        <title>Physical Mapping and Refinement of the Painted Turtle Genome (Chrysemys picta) Inform Amniote Genome Evolution and Challenge Turtle-Bird Chromosomal Conservation.</title>
        <authorList>
            <person name="Badenhorst D."/>
            <person name="Hillier L.W."/>
            <person name="Literman R."/>
            <person name="Montiel E.E."/>
            <person name="Radhakrishnan S."/>
            <person name="Shen Y."/>
            <person name="Minx P."/>
            <person name="Janes D.E."/>
            <person name="Warren W.C."/>
            <person name="Edwards S.V."/>
            <person name="Valenzuela N."/>
        </authorList>
    </citation>
    <scope>NUCLEOTIDE SEQUENCE [LARGE SCALE GENOMIC DNA]</scope>
</reference>
<evidence type="ECO:0000256" key="3">
    <source>
        <dbReference type="ARBA" id="ARBA00022490"/>
    </source>
</evidence>
<dbReference type="PANTHER" id="PTHR11414:SF20">
    <property type="entry name" value="CYSTATIN-A"/>
    <property type="match status" value="1"/>
</dbReference>
<dbReference type="SUPFAM" id="SSF54403">
    <property type="entry name" value="Cystatin/monellin"/>
    <property type="match status" value="1"/>
</dbReference>
<evidence type="ECO:0000313" key="6">
    <source>
        <dbReference type="Ensembl" id="ENSCPBP00000000750.1"/>
    </source>
</evidence>
<keyword evidence="7" id="KW-1185">Reference proteome</keyword>
<evidence type="ECO:0000313" key="7">
    <source>
        <dbReference type="Proteomes" id="UP000694380"/>
    </source>
</evidence>
<dbReference type="InterPro" id="IPR001713">
    <property type="entry name" value="Prot_inh_stefin"/>
</dbReference>
<comment type="similarity">
    <text evidence="2">Belongs to the cystatin family.</text>
</comment>
<reference evidence="6" key="2">
    <citation type="submission" date="2025-08" db="UniProtKB">
        <authorList>
            <consortium name="Ensembl"/>
        </authorList>
    </citation>
    <scope>IDENTIFICATION</scope>
</reference>
<proteinExistence type="inferred from homology"/>
<protein>
    <submittedName>
        <fullName evidence="6">Uncharacterized protein</fullName>
    </submittedName>
</protein>
<dbReference type="OMA" id="SNDECVH"/>
<evidence type="ECO:0000256" key="1">
    <source>
        <dbReference type="ARBA" id="ARBA00004496"/>
    </source>
</evidence>
<dbReference type="PANTHER" id="PTHR11414">
    <property type="entry name" value="CYSTATIN FAMILY MEMBER"/>
    <property type="match status" value="1"/>
</dbReference>
<comment type="subcellular location">
    <subcellularLocation>
        <location evidence="1">Cytoplasm</location>
    </subcellularLocation>
</comment>
<keyword evidence="4" id="KW-0646">Protease inhibitor</keyword>
<dbReference type="InterPro" id="IPR018073">
    <property type="entry name" value="Prot_inh_cystat_CS"/>
</dbReference>
<dbReference type="PRINTS" id="PR00295">
    <property type="entry name" value="STEFINA"/>
</dbReference>
<dbReference type="Gene3D" id="3.10.450.10">
    <property type="match status" value="1"/>
</dbReference>
<gene>
    <name evidence="6" type="primary">LOC101949838</name>
</gene>